<evidence type="ECO:0000313" key="8">
    <source>
        <dbReference type="Proteomes" id="UP000625283"/>
    </source>
</evidence>
<dbReference type="RefSeq" id="WP_202105199.1">
    <property type="nucleotide sequence ID" value="NZ_JAERTY010000018.1"/>
</dbReference>
<accession>A0ABS1R9Y2</accession>
<dbReference type="InterPro" id="IPR007627">
    <property type="entry name" value="RNA_pol_sigma70_r2"/>
</dbReference>
<sequence>MKKIININEKELLRQLKTGSKTAFNELYTIYSRPLISNLLKILKNDNLAEEILQETFIALWEHRHSIDSERSVLGYLIMISANKAKDLFKRAIHDRKMRAYFYPVIESGYEPIEAGLYKKENEVLLNQLIDQLPAKQKEVYKLCKIEGLSYREVSQLLGISEATVNSHILRANTALKKLVIRNPQLLSLILISIFSN</sequence>
<dbReference type="PANTHER" id="PTHR43133">
    <property type="entry name" value="RNA POLYMERASE ECF-TYPE SIGMA FACTO"/>
    <property type="match status" value="1"/>
</dbReference>
<evidence type="ECO:0000256" key="3">
    <source>
        <dbReference type="ARBA" id="ARBA00023082"/>
    </source>
</evidence>
<keyword evidence="4" id="KW-0804">Transcription</keyword>
<dbReference type="InterPro" id="IPR036388">
    <property type="entry name" value="WH-like_DNA-bd_sf"/>
</dbReference>
<dbReference type="InterPro" id="IPR013325">
    <property type="entry name" value="RNA_pol_sigma_r2"/>
</dbReference>
<keyword evidence="3" id="KW-0731">Sigma factor</keyword>
<dbReference type="EMBL" id="JAERTY010000018">
    <property type="protein sequence ID" value="MBL1411483.1"/>
    <property type="molecule type" value="Genomic_DNA"/>
</dbReference>
<evidence type="ECO:0000256" key="2">
    <source>
        <dbReference type="ARBA" id="ARBA00023015"/>
    </source>
</evidence>
<evidence type="ECO:0000256" key="4">
    <source>
        <dbReference type="ARBA" id="ARBA00023163"/>
    </source>
</evidence>
<dbReference type="Proteomes" id="UP000625283">
    <property type="component" value="Unassembled WGS sequence"/>
</dbReference>
<proteinExistence type="inferred from homology"/>
<feature type="domain" description="RNA polymerase sigma factor 70 region 4 type 2" evidence="6">
    <location>
        <begin position="126"/>
        <end position="172"/>
    </location>
</feature>
<evidence type="ECO:0000259" key="6">
    <source>
        <dbReference type="Pfam" id="PF08281"/>
    </source>
</evidence>
<dbReference type="Gene3D" id="1.10.10.10">
    <property type="entry name" value="Winged helix-like DNA-binding domain superfamily/Winged helix DNA-binding domain"/>
    <property type="match status" value="1"/>
</dbReference>
<dbReference type="InterPro" id="IPR039425">
    <property type="entry name" value="RNA_pol_sigma-70-like"/>
</dbReference>
<evidence type="ECO:0000259" key="5">
    <source>
        <dbReference type="Pfam" id="PF04542"/>
    </source>
</evidence>
<feature type="domain" description="RNA polymerase sigma-70 region 2" evidence="5">
    <location>
        <begin position="27"/>
        <end position="91"/>
    </location>
</feature>
<dbReference type="SUPFAM" id="SSF88659">
    <property type="entry name" value="Sigma3 and sigma4 domains of RNA polymerase sigma factors"/>
    <property type="match status" value="1"/>
</dbReference>
<reference evidence="7 8" key="1">
    <citation type="submission" date="2021-01" db="EMBL/GenBank/DDBJ databases">
        <title>C459-1 draft genome sequence.</title>
        <authorList>
            <person name="Zhang X.-F."/>
        </authorList>
    </citation>
    <scope>NUCLEOTIDE SEQUENCE [LARGE SCALE GENOMIC DNA]</scope>
    <source>
        <strain evidence="8">C459-1</strain>
    </source>
</reference>
<comment type="caution">
    <text evidence="7">The sequence shown here is derived from an EMBL/GenBank/DDBJ whole genome shotgun (WGS) entry which is preliminary data.</text>
</comment>
<organism evidence="7 8">
    <name type="scientific">Sphingobacterium faecale</name>
    <dbReference type="NCBI Taxonomy" id="2803775"/>
    <lineage>
        <taxon>Bacteria</taxon>
        <taxon>Pseudomonadati</taxon>
        <taxon>Bacteroidota</taxon>
        <taxon>Sphingobacteriia</taxon>
        <taxon>Sphingobacteriales</taxon>
        <taxon>Sphingobacteriaceae</taxon>
        <taxon>Sphingobacterium</taxon>
    </lineage>
</organism>
<dbReference type="PANTHER" id="PTHR43133:SF46">
    <property type="entry name" value="RNA POLYMERASE SIGMA-70 FACTOR ECF SUBFAMILY"/>
    <property type="match status" value="1"/>
</dbReference>
<name>A0ABS1R9Y2_9SPHI</name>
<dbReference type="Pfam" id="PF04542">
    <property type="entry name" value="Sigma70_r2"/>
    <property type="match status" value="1"/>
</dbReference>
<dbReference type="NCBIfam" id="TIGR02937">
    <property type="entry name" value="sigma70-ECF"/>
    <property type="match status" value="1"/>
</dbReference>
<protein>
    <submittedName>
        <fullName evidence="7">RNA polymerase sigma factor</fullName>
    </submittedName>
</protein>
<keyword evidence="8" id="KW-1185">Reference proteome</keyword>
<dbReference type="Gene3D" id="1.10.1740.10">
    <property type="match status" value="1"/>
</dbReference>
<dbReference type="InterPro" id="IPR014284">
    <property type="entry name" value="RNA_pol_sigma-70_dom"/>
</dbReference>
<dbReference type="Pfam" id="PF08281">
    <property type="entry name" value="Sigma70_r4_2"/>
    <property type="match status" value="1"/>
</dbReference>
<dbReference type="InterPro" id="IPR013249">
    <property type="entry name" value="RNA_pol_sigma70_r4_t2"/>
</dbReference>
<gene>
    <name evidence="7" type="ORF">JKG61_22180</name>
</gene>
<keyword evidence="2" id="KW-0805">Transcription regulation</keyword>
<comment type="similarity">
    <text evidence="1">Belongs to the sigma-70 factor family. ECF subfamily.</text>
</comment>
<dbReference type="InterPro" id="IPR013324">
    <property type="entry name" value="RNA_pol_sigma_r3/r4-like"/>
</dbReference>
<evidence type="ECO:0000256" key="1">
    <source>
        <dbReference type="ARBA" id="ARBA00010641"/>
    </source>
</evidence>
<dbReference type="SUPFAM" id="SSF88946">
    <property type="entry name" value="Sigma2 domain of RNA polymerase sigma factors"/>
    <property type="match status" value="1"/>
</dbReference>
<dbReference type="CDD" id="cd06171">
    <property type="entry name" value="Sigma70_r4"/>
    <property type="match status" value="1"/>
</dbReference>
<evidence type="ECO:0000313" key="7">
    <source>
        <dbReference type="EMBL" id="MBL1411483.1"/>
    </source>
</evidence>